<feature type="region of interest" description="Disordered" evidence="10">
    <location>
        <begin position="1"/>
        <end position="101"/>
    </location>
</feature>
<organism evidence="12 13">
    <name type="scientific">Ranitomeya imitator</name>
    <name type="common">mimic poison frog</name>
    <dbReference type="NCBI Taxonomy" id="111125"/>
    <lineage>
        <taxon>Eukaryota</taxon>
        <taxon>Metazoa</taxon>
        <taxon>Chordata</taxon>
        <taxon>Craniata</taxon>
        <taxon>Vertebrata</taxon>
        <taxon>Euteleostomi</taxon>
        <taxon>Amphibia</taxon>
        <taxon>Batrachia</taxon>
        <taxon>Anura</taxon>
        <taxon>Neobatrachia</taxon>
        <taxon>Hyloidea</taxon>
        <taxon>Dendrobatidae</taxon>
        <taxon>Dendrobatinae</taxon>
        <taxon>Ranitomeya</taxon>
    </lineage>
</organism>
<feature type="compositionally biased region" description="Basic and acidic residues" evidence="10">
    <location>
        <begin position="144"/>
        <end position="160"/>
    </location>
</feature>
<keyword evidence="4" id="KW-1017">Isopeptide bond</keyword>
<feature type="domain" description="Zinc-finger" evidence="11">
    <location>
        <begin position="235"/>
        <end position="333"/>
    </location>
</feature>
<evidence type="ECO:0000256" key="10">
    <source>
        <dbReference type="SAM" id="MobiDB-lite"/>
    </source>
</evidence>
<comment type="subcellular location">
    <subcellularLocation>
        <location evidence="2">Cytoplasm</location>
    </subcellularLocation>
    <subcellularLocation>
        <location evidence="1">Nucleus</location>
    </subcellularLocation>
</comment>
<dbReference type="Pfam" id="PF10497">
    <property type="entry name" value="zf-4CXXC_R1"/>
    <property type="match status" value="1"/>
</dbReference>
<sequence>MGKTDDLTDVQKAVIDTLHKEDRGSSDTMPRKSSAVSVAQRSHKYSLRVAMKKATYLSETSDSEEYKSSSSSSDPEVVRPPVMPSSESDEEAPNEFLKKRAKNIEDNKAMLAKLMAELEKLPGQVQSASTSQDGNTQKHKRRSRESLPKVEPRRNPERATRRVTRSMGAVLSQSPQKEEKLQSLEDNLLEERETKGRRRITRSSIHVIPHVVRPVEDITEDELNNVADNVKEKVYNHVNGSTCHQCRQKTIDTKTNCRNKECHGIQGQFCGPCLRNRYGEDVRKVLLDPDWTCPPCRGICNCSFCRQRDGRCATGILFPLARYRGYSDVHSYLTRMRLLLTEAWNVFWHLCGGWVILFRQQGALTDMMMQVQHSPALMTDQRKLQ</sequence>
<keyword evidence="5" id="KW-0597">Phosphoprotein</keyword>
<evidence type="ECO:0000256" key="7">
    <source>
        <dbReference type="ARBA" id="ARBA00023015"/>
    </source>
</evidence>
<feature type="compositionally biased region" description="Polar residues" evidence="10">
    <location>
        <begin position="124"/>
        <end position="135"/>
    </location>
</feature>
<reference evidence="12" key="1">
    <citation type="submission" date="2023-07" db="EMBL/GenBank/DDBJ databases">
        <authorList>
            <person name="Stuckert A."/>
        </authorList>
    </citation>
    <scope>NUCLEOTIDE SEQUENCE</scope>
</reference>
<keyword evidence="3" id="KW-0963">Cytoplasm</keyword>
<evidence type="ECO:0000313" key="12">
    <source>
        <dbReference type="EMBL" id="CAJ0930637.1"/>
    </source>
</evidence>
<evidence type="ECO:0000313" key="13">
    <source>
        <dbReference type="Proteomes" id="UP001176940"/>
    </source>
</evidence>
<proteinExistence type="predicted"/>
<evidence type="ECO:0000256" key="4">
    <source>
        <dbReference type="ARBA" id="ARBA00022499"/>
    </source>
</evidence>
<evidence type="ECO:0000256" key="2">
    <source>
        <dbReference type="ARBA" id="ARBA00004496"/>
    </source>
</evidence>
<keyword evidence="8" id="KW-0804">Transcription</keyword>
<dbReference type="InterPro" id="IPR040221">
    <property type="entry name" value="CDCA7/CDA7L"/>
</dbReference>
<dbReference type="InterPro" id="IPR018866">
    <property type="entry name" value="Znf-4CXXC_R1"/>
</dbReference>
<evidence type="ECO:0000256" key="1">
    <source>
        <dbReference type="ARBA" id="ARBA00004123"/>
    </source>
</evidence>
<keyword evidence="9" id="KW-0539">Nucleus</keyword>
<dbReference type="PANTHER" id="PTHR31169">
    <property type="entry name" value="OS05G0300700 PROTEIN"/>
    <property type="match status" value="1"/>
</dbReference>
<dbReference type="Proteomes" id="UP001176940">
    <property type="component" value="Unassembled WGS sequence"/>
</dbReference>
<evidence type="ECO:0000256" key="8">
    <source>
        <dbReference type="ARBA" id="ARBA00023163"/>
    </source>
</evidence>
<feature type="region of interest" description="Disordered" evidence="10">
    <location>
        <begin position="123"/>
        <end position="185"/>
    </location>
</feature>
<comment type="caution">
    <text evidence="12">The sequence shown here is derived from an EMBL/GenBank/DDBJ whole genome shotgun (WGS) entry which is preliminary data.</text>
</comment>
<gene>
    <name evidence="12" type="ORF">RIMI_LOCUS4340471</name>
</gene>
<evidence type="ECO:0000256" key="9">
    <source>
        <dbReference type="ARBA" id="ARBA00023242"/>
    </source>
</evidence>
<evidence type="ECO:0000256" key="3">
    <source>
        <dbReference type="ARBA" id="ARBA00022490"/>
    </source>
</evidence>
<keyword evidence="7" id="KW-0805">Transcription regulation</keyword>
<evidence type="ECO:0000259" key="11">
    <source>
        <dbReference type="Pfam" id="PF10497"/>
    </source>
</evidence>
<name>A0ABN9L596_9NEOB</name>
<keyword evidence="13" id="KW-1185">Reference proteome</keyword>
<dbReference type="PANTHER" id="PTHR31169:SF24">
    <property type="entry name" value="CELL DIVISION CYCLE-ASSOCIATED PROTEIN 7"/>
    <property type="match status" value="1"/>
</dbReference>
<evidence type="ECO:0000256" key="6">
    <source>
        <dbReference type="ARBA" id="ARBA00022843"/>
    </source>
</evidence>
<protein>
    <recommendedName>
        <fullName evidence="11">Zinc-finger domain-containing protein</fullName>
    </recommendedName>
</protein>
<dbReference type="EMBL" id="CAUEEQ010006924">
    <property type="protein sequence ID" value="CAJ0930637.1"/>
    <property type="molecule type" value="Genomic_DNA"/>
</dbReference>
<evidence type="ECO:0000256" key="5">
    <source>
        <dbReference type="ARBA" id="ARBA00022553"/>
    </source>
</evidence>
<keyword evidence="6" id="KW-0832">Ubl conjugation</keyword>
<accession>A0ABN9L596</accession>
<feature type="compositionally biased region" description="Basic and acidic residues" evidence="10">
    <location>
        <begin position="176"/>
        <end position="185"/>
    </location>
</feature>